<dbReference type="InterPro" id="IPR036477">
    <property type="entry name" value="Formyl_transf_N_sf"/>
</dbReference>
<dbReference type="NCBIfam" id="TIGR00460">
    <property type="entry name" value="fmt"/>
    <property type="match status" value="1"/>
</dbReference>
<evidence type="ECO:0000259" key="7">
    <source>
        <dbReference type="Pfam" id="PF02911"/>
    </source>
</evidence>
<dbReference type="Proteomes" id="UP000051735">
    <property type="component" value="Unassembled WGS sequence"/>
</dbReference>
<dbReference type="Pfam" id="PF00551">
    <property type="entry name" value="Formyl_trans_N"/>
    <property type="match status" value="1"/>
</dbReference>
<dbReference type="InterPro" id="IPR011034">
    <property type="entry name" value="Formyl_transferase-like_C_sf"/>
</dbReference>
<name>A0ABR5PRN8_9LACO</name>
<comment type="function">
    <text evidence="5">Attaches a formyl group to the free amino group of methionyl-tRNA(fMet). The formyl group appears to play a dual role in the initiator identity of N-formylmethionyl-tRNA by promoting its recognition by IF2 and preventing the misappropriation of this tRNA by the elongation apparatus.</text>
</comment>
<feature type="binding site" evidence="5">
    <location>
        <begin position="110"/>
        <end position="113"/>
    </location>
    <ligand>
        <name>(6S)-5,6,7,8-tetrahydrofolate</name>
        <dbReference type="ChEBI" id="CHEBI:57453"/>
    </ligand>
</feature>
<dbReference type="InterPro" id="IPR044135">
    <property type="entry name" value="Met-tRNA-FMT_C"/>
</dbReference>
<dbReference type="PROSITE" id="PS00373">
    <property type="entry name" value="GART"/>
    <property type="match status" value="1"/>
</dbReference>
<dbReference type="InterPro" id="IPR001555">
    <property type="entry name" value="GART_AS"/>
</dbReference>
<evidence type="ECO:0000256" key="2">
    <source>
        <dbReference type="ARBA" id="ARBA00012261"/>
    </source>
</evidence>
<dbReference type="SUPFAM" id="SSF53328">
    <property type="entry name" value="Formyltransferase"/>
    <property type="match status" value="1"/>
</dbReference>
<dbReference type="CDD" id="cd08646">
    <property type="entry name" value="FMT_core_Met-tRNA-FMT_N"/>
    <property type="match status" value="1"/>
</dbReference>
<dbReference type="EC" id="2.1.2.9" evidence="2 5"/>
<keyword evidence="3 5" id="KW-0808">Transferase</keyword>
<dbReference type="PANTHER" id="PTHR11138">
    <property type="entry name" value="METHIONYL-TRNA FORMYLTRANSFERASE"/>
    <property type="match status" value="1"/>
</dbReference>
<dbReference type="Gene3D" id="3.40.50.12230">
    <property type="match status" value="1"/>
</dbReference>
<dbReference type="InterPro" id="IPR005794">
    <property type="entry name" value="Fmt"/>
</dbReference>
<reference evidence="8 9" key="1">
    <citation type="journal article" date="2015" name="Genome Announc.">
        <title>Expanding the biotechnology potential of lactobacilli through comparative genomics of 213 strains and associated genera.</title>
        <authorList>
            <person name="Sun Z."/>
            <person name="Harris H.M."/>
            <person name="McCann A."/>
            <person name="Guo C."/>
            <person name="Argimon S."/>
            <person name="Zhang W."/>
            <person name="Yang X."/>
            <person name="Jeffery I.B."/>
            <person name="Cooney J.C."/>
            <person name="Kagawa T.F."/>
            <person name="Liu W."/>
            <person name="Song Y."/>
            <person name="Salvetti E."/>
            <person name="Wrobel A."/>
            <person name="Rasinkangas P."/>
            <person name="Parkhill J."/>
            <person name="Rea M.C."/>
            <person name="O'Sullivan O."/>
            <person name="Ritari J."/>
            <person name="Douillard F.P."/>
            <person name="Paul Ross R."/>
            <person name="Yang R."/>
            <person name="Briner A.E."/>
            <person name="Felis G.E."/>
            <person name="de Vos W.M."/>
            <person name="Barrangou R."/>
            <person name="Klaenhammer T.R."/>
            <person name="Caufield P.W."/>
            <person name="Cui Y."/>
            <person name="Zhang H."/>
            <person name="O'Toole P.W."/>
        </authorList>
    </citation>
    <scope>NUCLEOTIDE SEQUENCE [LARGE SCALE GENOMIC DNA]</scope>
    <source>
        <strain evidence="8 9">DSM 6629</strain>
    </source>
</reference>
<dbReference type="RefSeq" id="WP_057810052.1">
    <property type="nucleotide sequence ID" value="NZ_AZGN01000019.1"/>
</dbReference>
<organism evidence="8 9">
    <name type="scientific">Lactobacillus intestinalis DSM 6629</name>
    <dbReference type="NCBI Taxonomy" id="1423761"/>
    <lineage>
        <taxon>Bacteria</taxon>
        <taxon>Bacillati</taxon>
        <taxon>Bacillota</taxon>
        <taxon>Bacilli</taxon>
        <taxon>Lactobacillales</taxon>
        <taxon>Lactobacillaceae</taxon>
        <taxon>Lactobacillus</taxon>
    </lineage>
</organism>
<keyword evidence="4 5" id="KW-0648">Protein biosynthesis</keyword>
<dbReference type="HAMAP" id="MF_00182">
    <property type="entry name" value="Formyl_trans"/>
    <property type="match status" value="1"/>
</dbReference>
<feature type="domain" description="Formyl transferase C-terminal" evidence="7">
    <location>
        <begin position="204"/>
        <end position="301"/>
    </location>
</feature>
<protein>
    <recommendedName>
        <fullName evidence="2 5">Methionyl-tRNA formyltransferase</fullName>
        <ecNumber evidence="2 5">2.1.2.9</ecNumber>
    </recommendedName>
</protein>
<dbReference type="PANTHER" id="PTHR11138:SF5">
    <property type="entry name" value="METHIONYL-TRNA FORMYLTRANSFERASE, MITOCHONDRIAL"/>
    <property type="match status" value="1"/>
</dbReference>
<dbReference type="InterPro" id="IPR041711">
    <property type="entry name" value="Met-tRNA-FMT_N"/>
</dbReference>
<evidence type="ECO:0000259" key="6">
    <source>
        <dbReference type="Pfam" id="PF00551"/>
    </source>
</evidence>
<evidence type="ECO:0000313" key="8">
    <source>
        <dbReference type="EMBL" id="KRM33830.1"/>
    </source>
</evidence>
<evidence type="ECO:0000256" key="5">
    <source>
        <dbReference type="HAMAP-Rule" id="MF_00182"/>
    </source>
</evidence>
<dbReference type="EMBL" id="AZGN01000019">
    <property type="protein sequence ID" value="KRM33830.1"/>
    <property type="molecule type" value="Genomic_DNA"/>
</dbReference>
<evidence type="ECO:0000256" key="4">
    <source>
        <dbReference type="ARBA" id="ARBA00022917"/>
    </source>
</evidence>
<keyword evidence="9" id="KW-1185">Reference proteome</keyword>
<evidence type="ECO:0000256" key="3">
    <source>
        <dbReference type="ARBA" id="ARBA00022679"/>
    </source>
</evidence>
<comment type="catalytic activity">
    <reaction evidence="5">
        <text>L-methionyl-tRNA(fMet) + (6R)-10-formyltetrahydrofolate = N-formyl-L-methionyl-tRNA(fMet) + (6S)-5,6,7,8-tetrahydrofolate + H(+)</text>
        <dbReference type="Rhea" id="RHEA:24380"/>
        <dbReference type="Rhea" id="RHEA-COMP:9952"/>
        <dbReference type="Rhea" id="RHEA-COMP:9953"/>
        <dbReference type="ChEBI" id="CHEBI:15378"/>
        <dbReference type="ChEBI" id="CHEBI:57453"/>
        <dbReference type="ChEBI" id="CHEBI:78530"/>
        <dbReference type="ChEBI" id="CHEBI:78844"/>
        <dbReference type="ChEBI" id="CHEBI:195366"/>
        <dbReference type="EC" id="2.1.2.9"/>
    </reaction>
</comment>
<dbReference type="Pfam" id="PF02911">
    <property type="entry name" value="Formyl_trans_C"/>
    <property type="match status" value="1"/>
</dbReference>
<accession>A0ABR5PRN8</accession>
<dbReference type="CDD" id="cd08704">
    <property type="entry name" value="Met_tRNA_FMT_C"/>
    <property type="match status" value="1"/>
</dbReference>
<dbReference type="GeneID" id="75116440"/>
<dbReference type="InterPro" id="IPR005793">
    <property type="entry name" value="Formyl_trans_C"/>
</dbReference>
<evidence type="ECO:0000313" key="9">
    <source>
        <dbReference type="Proteomes" id="UP000051735"/>
    </source>
</evidence>
<dbReference type="SUPFAM" id="SSF50486">
    <property type="entry name" value="FMT C-terminal domain-like"/>
    <property type="match status" value="1"/>
</dbReference>
<gene>
    <name evidence="5" type="primary">fmt</name>
    <name evidence="8" type="ORF">FC44_GL000966</name>
</gene>
<proteinExistence type="inferred from homology"/>
<evidence type="ECO:0000256" key="1">
    <source>
        <dbReference type="ARBA" id="ARBA00010699"/>
    </source>
</evidence>
<comment type="similarity">
    <text evidence="1 5">Belongs to the Fmt family.</text>
</comment>
<dbReference type="InterPro" id="IPR002376">
    <property type="entry name" value="Formyl_transf_N"/>
</dbReference>
<sequence length="314" mass="34324">MTSIIFMGTPDFSVPVLKGLVEKGYEVKAVVTQPDKKVGRKQKITETPAKIAAEELDIPVYQPVKLSGSSELDELIAMNADFIVTAAYGQFLPTKFLNSAKIAAVNVHGSLLPKYRGGAPIQYSLINGDKETGITIMEMVKKMDAGDIYAQQAIEIEPEDTAGSLFEKLSYLGRDLLLETLPKISDGSVQKVAQDEEKVVFSPNITKDQERITSKMTAKEANNLLRGLNPDPGAYMMVNGKRFKVWKAEVADESTDLEAGSLVENKGRFSISFANNTVLNLLEVQPAGKKKMPIQSFLNGQASKFTVGEKIIDD</sequence>
<comment type="caution">
    <text evidence="8">The sequence shown here is derived from an EMBL/GenBank/DDBJ whole genome shotgun (WGS) entry which is preliminary data.</text>
</comment>
<feature type="domain" description="Formyl transferase N-terminal" evidence="6">
    <location>
        <begin position="4"/>
        <end position="180"/>
    </location>
</feature>